<proteinExistence type="inferred from homology"/>
<dbReference type="EMBL" id="MN966687">
    <property type="protein sequence ID" value="QKJ84917.1"/>
    <property type="molecule type" value="Genomic_DNA"/>
</dbReference>
<name>A0A6M8U8Z0_9CHLO</name>
<keyword evidence="4" id="KW-0496">Mitochondrion</keyword>
<dbReference type="GeneID" id="55748010"/>
<dbReference type="RefSeq" id="YP_009861061.1">
    <property type="nucleotide sequence ID" value="NC_048968.1"/>
</dbReference>
<dbReference type="GO" id="GO:0003735">
    <property type="term" value="F:structural constituent of ribosome"/>
    <property type="evidence" value="ECO:0007669"/>
    <property type="project" value="InterPro"/>
</dbReference>
<organism evidence="4">
    <name type="scientific">Jaagichlorella hainangensis</name>
    <dbReference type="NCBI Taxonomy" id="445995"/>
    <lineage>
        <taxon>Eukaryota</taxon>
        <taxon>Viridiplantae</taxon>
        <taxon>Chlorophyta</taxon>
        <taxon>core chlorophytes</taxon>
        <taxon>Trebouxiophyceae</taxon>
        <taxon>Watanabeales</taxon>
        <taxon>Watanabeaceae</taxon>
        <taxon>Jaagichlorella</taxon>
    </lineage>
</organism>
<dbReference type="GO" id="GO:0005737">
    <property type="term" value="C:cytoplasm"/>
    <property type="evidence" value="ECO:0007669"/>
    <property type="project" value="UniProtKB-ARBA"/>
</dbReference>
<sequence length="159" mass="18419">MFNSIIKDKNRRNRFKKAEIKSLQSKSICSKFGDLKDHVLFNNFIKLVSANDLTEKSNRLAQSKYSKTINTTDLTHEHLNEKNIDLQKDKINKQYLFWLQKSFKSGKSNPRNCSITQIKNRCVISGRARSILRFCRLSRIVLRDKASRGLIPGASKASW</sequence>
<reference evidence="4" key="1">
    <citation type="journal article" date="2020" name="Mitochondrial DNA Part B Resour">
        <title>The complete mitochondrial genome of the rubber tree endophytic alga Heveochlorella hainangensis.</title>
        <authorList>
            <person name="Yu B."/>
            <person name="Ma S."/>
            <person name="Han B."/>
            <person name="Fu L."/>
            <person name="Tan D."/>
            <person name="Sun X."/>
            <person name="Zhang J."/>
        </authorList>
    </citation>
    <scope>NUCLEOTIDE SEQUENCE</scope>
</reference>
<dbReference type="Gene3D" id="4.10.830.10">
    <property type="entry name" value="30s Ribosomal Protein S14, Chain N"/>
    <property type="match status" value="1"/>
</dbReference>
<dbReference type="PANTHER" id="PTHR19836:SF19">
    <property type="entry name" value="SMALL RIBOSOMAL SUBUNIT PROTEIN US14M"/>
    <property type="match status" value="1"/>
</dbReference>
<dbReference type="InterPro" id="IPR043140">
    <property type="entry name" value="Ribosomal_uS14_sf"/>
</dbReference>
<dbReference type="GO" id="GO:0015935">
    <property type="term" value="C:small ribosomal subunit"/>
    <property type="evidence" value="ECO:0007669"/>
    <property type="project" value="TreeGrafter"/>
</dbReference>
<keyword evidence="3" id="KW-0687">Ribonucleoprotein</keyword>
<evidence type="ECO:0000256" key="1">
    <source>
        <dbReference type="ARBA" id="ARBA00009083"/>
    </source>
</evidence>
<dbReference type="SUPFAM" id="SSF57716">
    <property type="entry name" value="Glucocorticoid receptor-like (DNA-binding domain)"/>
    <property type="match status" value="1"/>
</dbReference>
<protein>
    <submittedName>
        <fullName evidence="4">30S ribosomal protein S14</fullName>
    </submittedName>
</protein>
<dbReference type="InterPro" id="IPR001209">
    <property type="entry name" value="Ribosomal_uS14"/>
</dbReference>
<dbReference type="Pfam" id="PF00253">
    <property type="entry name" value="Ribosomal_S14"/>
    <property type="match status" value="1"/>
</dbReference>
<comment type="similarity">
    <text evidence="1">Belongs to the universal ribosomal protein uS14 family.</text>
</comment>
<evidence type="ECO:0000256" key="2">
    <source>
        <dbReference type="ARBA" id="ARBA00022980"/>
    </source>
</evidence>
<evidence type="ECO:0000256" key="3">
    <source>
        <dbReference type="ARBA" id="ARBA00023274"/>
    </source>
</evidence>
<evidence type="ECO:0000313" key="4">
    <source>
        <dbReference type="EMBL" id="QKJ84917.1"/>
    </source>
</evidence>
<keyword evidence="2 4" id="KW-0689">Ribosomal protein</keyword>
<accession>A0A6M8U8Z0</accession>
<dbReference type="GO" id="GO:0006412">
    <property type="term" value="P:translation"/>
    <property type="evidence" value="ECO:0007669"/>
    <property type="project" value="InterPro"/>
</dbReference>
<gene>
    <name evidence="4" type="primary">rps14</name>
</gene>
<geneLocation type="mitochondrion" evidence="4"/>
<dbReference type="PANTHER" id="PTHR19836">
    <property type="entry name" value="30S RIBOSOMAL PROTEIN S14"/>
    <property type="match status" value="1"/>
</dbReference>
<dbReference type="AlphaFoldDB" id="A0A6M8U8Z0"/>